<dbReference type="AlphaFoldDB" id="A0A087GQA7"/>
<name>A0A087GQA7_ARAAL</name>
<evidence type="ECO:0000313" key="2">
    <source>
        <dbReference type="Proteomes" id="UP000029120"/>
    </source>
</evidence>
<sequence length="98" mass="11073">MFIVIGWISSQSLSSDLMAFASQRKLILARDSTEFTDFVSFDCVIVTLTPAVLKLLSRLCTKDNMILVYSFHKHKTLSSFVKDSVGCYVISDFVRLIL</sequence>
<proteinExistence type="predicted"/>
<evidence type="ECO:0000313" key="1">
    <source>
        <dbReference type="EMBL" id="KFK32059.1"/>
    </source>
</evidence>
<dbReference type="EMBL" id="CM002874">
    <property type="protein sequence ID" value="KFK32059.1"/>
    <property type="molecule type" value="Genomic_DNA"/>
</dbReference>
<keyword evidence="2" id="KW-1185">Reference proteome</keyword>
<dbReference type="Gramene" id="KFK32059">
    <property type="protein sequence ID" value="KFK32059"/>
    <property type="gene ID" value="AALP_AA6G194400"/>
</dbReference>
<reference evidence="2" key="1">
    <citation type="journal article" date="2015" name="Nat. Plants">
        <title>Genome expansion of Arabis alpina linked with retrotransposition and reduced symmetric DNA methylation.</title>
        <authorList>
            <person name="Willing E.M."/>
            <person name="Rawat V."/>
            <person name="Mandakova T."/>
            <person name="Maumus F."/>
            <person name="James G.V."/>
            <person name="Nordstroem K.J."/>
            <person name="Becker C."/>
            <person name="Warthmann N."/>
            <person name="Chica C."/>
            <person name="Szarzynska B."/>
            <person name="Zytnicki M."/>
            <person name="Albani M.C."/>
            <person name="Kiefer C."/>
            <person name="Bergonzi S."/>
            <person name="Castaings L."/>
            <person name="Mateos J.L."/>
            <person name="Berns M.C."/>
            <person name="Bujdoso N."/>
            <person name="Piofczyk T."/>
            <person name="de Lorenzo L."/>
            <person name="Barrero-Sicilia C."/>
            <person name="Mateos I."/>
            <person name="Piednoel M."/>
            <person name="Hagmann J."/>
            <person name="Chen-Min-Tao R."/>
            <person name="Iglesias-Fernandez R."/>
            <person name="Schuster S.C."/>
            <person name="Alonso-Blanco C."/>
            <person name="Roudier F."/>
            <person name="Carbonero P."/>
            <person name="Paz-Ares J."/>
            <person name="Davis S.J."/>
            <person name="Pecinka A."/>
            <person name="Quesneville H."/>
            <person name="Colot V."/>
            <person name="Lysak M.A."/>
            <person name="Weigel D."/>
            <person name="Coupland G."/>
            <person name="Schneeberger K."/>
        </authorList>
    </citation>
    <scope>NUCLEOTIDE SEQUENCE [LARGE SCALE GENOMIC DNA]</scope>
    <source>
        <strain evidence="2">cv. Pajares</strain>
    </source>
</reference>
<dbReference type="Proteomes" id="UP000029120">
    <property type="component" value="Chromosome 6"/>
</dbReference>
<accession>A0A087GQA7</accession>
<protein>
    <submittedName>
        <fullName evidence="1">Uncharacterized protein</fullName>
    </submittedName>
</protein>
<organism evidence="1 2">
    <name type="scientific">Arabis alpina</name>
    <name type="common">Alpine rock-cress</name>
    <dbReference type="NCBI Taxonomy" id="50452"/>
    <lineage>
        <taxon>Eukaryota</taxon>
        <taxon>Viridiplantae</taxon>
        <taxon>Streptophyta</taxon>
        <taxon>Embryophyta</taxon>
        <taxon>Tracheophyta</taxon>
        <taxon>Spermatophyta</taxon>
        <taxon>Magnoliopsida</taxon>
        <taxon>eudicotyledons</taxon>
        <taxon>Gunneridae</taxon>
        <taxon>Pentapetalae</taxon>
        <taxon>rosids</taxon>
        <taxon>malvids</taxon>
        <taxon>Brassicales</taxon>
        <taxon>Brassicaceae</taxon>
        <taxon>Arabideae</taxon>
        <taxon>Arabis</taxon>
    </lineage>
</organism>
<gene>
    <name evidence="1" type="ordered locus">AALP_Aa6g194400</name>
</gene>